<feature type="compositionally biased region" description="Basic and acidic residues" evidence="3">
    <location>
        <begin position="543"/>
        <end position="559"/>
    </location>
</feature>
<dbReference type="InterPro" id="IPR051625">
    <property type="entry name" value="Signaling_Regulatory_Domain"/>
</dbReference>
<proteinExistence type="predicted"/>
<evidence type="ECO:0000256" key="3">
    <source>
        <dbReference type="SAM" id="MobiDB-lite"/>
    </source>
</evidence>
<name>A0A147BIF7_IXORI</name>
<feature type="compositionally biased region" description="Basic and acidic residues" evidence="3">
    <location>
        <begin position="572"/>
        <end position="586"/>
    </location>
</feature>
<feature type="non-terminal residue" evidence="4">
    <location>
        <position position="1"/>
    </location>
</feature>
<feature type="repeat" description="RCC1" evidence="2">
    <location>
        <begin position="314"/>
        <end position="368"/>
    </location>
</feature>
<dbReference type="InterPro" id="IPR009091">
    <property type="entry name" value="RCC1/BLIP-II"/>
</dbReference>
<organism evidence="4">
    <name type="scientific">Ixodes ricinus</name>
    <name type="common">Common tick</name>
    <name type="synonym">Acarus ricinus</name>
    <dbReference type="NCBI Taxonomy" id="34613"/>
    <lineage>
        <taxon>Eukaryota</taxon>
        <taxon>Metazoa</taxon>
        <taxon>Ecdysozoa</taxon>
        <taxon>Arthropoda</taxon>
        <taxon>Chelicerata</taxon>
        <taxon>Arachnida</taxon>
        <taxon>Acari</taxon>
        <taxon>Parasitiformes</taxon>
        <taxon>Ixodida</taxon>
        <taxon>Ixodoidea</taxon>
        <taxon>Ixodidae</taxon>
        <taxon>Ixodinae</taxon>
        <taxon>Ixodes</taxon>
    </lineage>
</organism>
<feature type="region of interest" description="Disordered" evidence="3">
    <location>
        <begin position="494"/>
        <end position="528"/>
    </location>
</feature>
<accession>A0A147BIF7</accession>
<evidence type="ECO:0000256" key="2">
    <source>
        <dbReference type="PROSITE-ProRule" id="PRU00235"/>
    </source>
</evidence>
<dbReference type="PRINTS" id="PR00633">
    <property type="entry name" value="RCCNDNSATION"/>
</dbReference>
<dbReference type="AlphaFoldDB" id="A0A147BIF7"/>
<dbReference type="PANTHER" id="PTHR22872:SF9">
    <property type="entry name" value="X-LINKED RETINITIS PIGMENTOSA GTPASE REGULATOR"/>
    <property type="match status" value="1"/>
</dbReference>
<evidence type="ECO:0000313" key="4">
    <source>
        <dbReference type="EMBL" id="JAR90252.1"/>
    </source>
</evidence>
<dbReference type="PANTHER" id="PTHR22872">
    <property type="entry name" value="BTK-BINDING PROTEIN-RELATED"/>
    <property type="match status" value="1"/>
</dbReference>
<dbReference type="SUPFAM" id="SSF50985">
    <property type="entry name" value="RCC1/BLIP-II"/>
    <property type="match status" value="1"/>
</dbReference>
<dbReference type="EMBL" id="GEGO01005152">
    <property type="protein sequence ID" value="JAR90252.1"/>
    <property type="molecule type" value="Transcribed_RNA"/>
</dbReference>
<sequence>DEEEDIPGTGAVCTFGKSRFAGNLPGMFWVKNDPVIHVACGDEHSVFITAEGRAFSFGSNGYGQLGLGHKNPVTRPKCIKGLKDHRVVLVACGRAHTLVATDDLKVYGFGMNTEHQLGLDSQEFQHTEPALIRSLTGLQIKQLAAGAEHSIALTDKGIAFVWGCGKEGQLGLGTRPSVPEPLELKVDIRIMSVSAGYYHTAIVSVDGILYTFGERDGGKLGLPKTLCCKRYNKPTEVSTIPGKIVSVSCGGTHTMALTAEGKVYAFGDGRNGQLGLGNKTTQSSKPQPIPFPEGIKIARVVCGESHTAFLSEKRQLLTCGDSRHGKLAHPTEDSPTNKFKPTLVEDLLPYQVQQVACGGCHTLVLVVPGAGHDAGALHGTGAAGDGAPARLKPRQRKQTTMIENDDHDDVDGCEEDARVTARVLGETGRQPKRRPLLLEVEADTTIRHVDSDVSDDDTSEMSVLNKTQIINHIGSKEILSALEHEERPLALKGEAPKSAHKALQNGDKGKLNGPKEEPAVPKASISETPKKVVTAAVATVTTSDHKTDSEADERHEKVRWLPAYKDSPKHRKELEKAAKKEKEKGTPTKRFGKKKKDGEQEKDNAKGDAKEDETDDAKKDSKVFAHFPFVQRVDRNYV</sequence>
<keyword evidence="1" id="KW-0677">Repeat</keyword>
<evidence type="ECO:0000256" key="1">
    <source>
        <dbReference type="ARBA" id="ARBA00022737"/>
    </source>
</evidence>
<protein>
    <submittedName>
        <fullName evidence="4">Putative alpha-tubulin suppressor</fullName>
    </submittedName>
</protein>
<reference evidence="4" key="1">
    <citation type="journal article" date="2018" name="PLoS Negl. Trop. Dis.">
        <title>Sialome diversity of ticks revealed by RNAseq of single tick salivary glands.</title>
        <authorList>
            <person name="Perner J."/>
            <person name="Kropackova S."/>
            <person name="Kopacek P."/>
            <person name="Ribeiro J.M."/>
        </authorList>
    </citation>
    <scope>NUCLEOTIDE SEQUENCE</scope>
    <source>
        <strain evidence="4">Siblings of single egg batch collected in Ceske Budejovice</strain>
        <tissue evidence="4">Salivary glands</tissue>
    </source>
</reference>
<feature type="compositionally biased region" description="Basic and acidic residues" evidence="3">
    <location>
        <begin position="507"/>
        <end position="519"/>
    </location>
</feature>
<feature type="repeat" description="RCC1" evidence="2">
    <location>
        <begin position="261"/>
        <end position="313"/>
    </location>
</feature>
<feature type="compositionally biased region" description="Basic and acidic residues" evidence="3">
    <location>
        <begin position="596"/>
        <end position="609"/>
    </location>
</feature>
<feature type="repeat" description="RCC1" evidence="2">
    <location>
        <begin position="207"/>
        <end position="260"/>
    </location>
</feature>
<dbReference type="PROSITE" id="PS50012">
    <property type="entry name" value="RCC1_3"/>
    <property type="match status" value="6"/>
</dbReference>
<dbReference type="InterPro" id="IPR000408">
    <property type="entry name" value="Reg_chr_condens"/>
</dbReference>
<dbReference type="Gene3D" id="2.130.10.30">
    <property type="entry name" value="Regulator of chromosome condensation 1/beta-lactamase-inhibitor protein II"/>
    <property type="match status" value="1"/>
</dbReference>
<feature type="repeat" description="RCC1" evidence="2">
    <location>
        <begin position="157"/>
        <end position="206"/>
    </location>
</feature>
<dbReference type="Pfam" id="PF00415">
    <property type="entry name" value="RCC1"/>
    <property type="match status" value="6"/>
</dbReference>
<feature type="repeat" description="RCC1" evidence="2">
    <location>
        <begin position="104"/>
        <end position="156"/>
    </location>
</feature>
<feature type="region of interest" description="Disordered" evidence="3">
    <location>
        <begin position="541"/>
        <end position="625"/>
    </location>
</feature>
<feature type="repeat" description="RCC1" evidence="2">
    <location>
        <begin position="52"/>
        <end position="103"/>
    </location>
</feature>
<dbReference type="PROSITE" id="PS00626">
    <property type="entry name" value="RCC1_2"/>
    <property type="match status" value="3"/>
</dbReference>